<dbReference type="InterPro" id="IPR001279">
    <property type="entry name" value="Metallo-B-lactamas"/>
</dbReference>
<proteinExistence type="predicted"/>
<dbReference type="InterPro" id="IPR050855">
    <property type="entry name" value="NDM-1-like"/>
</dbReference>
<dbReference type="SUPFAM" id="SSF56281">
    <property type="entry name" value="Metallo-hydrolase/oxidoreductase"/>
    <property type="match status" value="1"/>
</dbReference>
<dbReference type="AlphaFoldDB" id="A0A1F6CWQ4"/>
<dbReference type="InterPro" id="IPR036866">
    <property type="entry name" value="RibonucZ/Hydroxyglut_hydro"/>
</dbReference>
<evidence type="ECO:0000259" key="1">
    <source>
        <dbReference type="SMART" id="SM00849"/>
    </source>
</evidence>
<accession>A0A1F6CWQ4</accession>
<gene>
    <name evidence="2" type="ORF">A3F84_02720</name>
</gene>
<dbReference type="PANTHER" id="PTHR42951">
    <property type="entry name" value="METALLO-BETA-LACTAMASE DOMAIN-CONTAINING"/>
    <property type="match status" value="1"/>
</dbReference>
<organism evidence="2 3">
    <name type="scientific">Handelsmanbacteria sp. (strain RIFCSPLOWO2_12_FULL_64_10)</name>
    <dbReference type="NCBI Taxonomy" id="1817868"/>
    <lineage>
        <taxon>Bacteria</taxon>
        <taxon>Candidatus Handelsmaniibacteriota</taxon>
    </lineage>
</organism>
<dbReference type="EMBL" id="MFKF01000118">
    <property type="protein sequence ID" value="OGG53589.1"/>
    <property type="molecule type" value="Genomic_DNA"/>
</dbReference>
<dbReference type="Gene3D" id="3.60.15.10">
    <property type="entry name" value="Ribonuclease Z/Hydroxyacylglutathione hydrolase-like"/>
    <property type="match status" value="1"/>
</dbReference>
<reference evidence="2 3" key="1">
    <citation type="journal article" date="2016" name="Nat. Commun.">
        <title>Thousands of microbial genomes shed light on interconnected biogeochemical processes in an aquifer system.</title>
        <authorList>
            <person name="Anantharaman K."/>
            <person name="Brown C.T."/>
            <person name="Hug L.A."/>
            <person name="Sharon I."/>
            <person name="Castelle C.J."/>
            <person name="Probst A.J."/>
            <person name="Thomas B.C."/>
            <person name="Singh A."/>
            <person name="Wilkins M.J."/>
            <person name="Karaoz U."/>
            <person name="Brodie E.L."/>
            <person name="Williams K.H."/>
            <person name="Hubbard S.S."/>
            <person name="Banfield J.F."/>
        </authorList>
    </citation>
    <scope>NUCLEOTIDE SEQUENCE [LARGE SCALE GENOMIC DNA]</scope>
    <source>
        <strain evidence="3">RIFCSPLOWO2_12_FULL_64_10</strain>
    </source>
</reference>
<comment type="caution">
    <text evidence="2">The sequence shown here is derived from an EMBL/GenBank/DDBJ whole genome shotgun (WGS) entry which is preliminary data.</text>
</comment>
<evidence type="ECO:0000313" key="3">
    <source>
        <dbReference type="Proteomes" id="UP000178606"/>
    </source>
</evidence>
<dbReference type="PANTHER" id="PTHR42951:SF4">
    <property type="entry name" value="ACYL-COENZYME A THIOESTERASE MBLAC2"/>
    <property type="match status" value="1"/>
</dbReference>
<dbReference type="CDD" id="cd16282">
    <property type="entry name" value="metallo-hydrolase-like_MBL-fold"/>
    <property type="match status" value="1"/>
</dbReference>
<name>A0A1F6CWQ4_HANXR</name>
<dbReference type="Pfam" id="PF00753">
    <property type="entry name" value="Lactamase_B"/>
    <property type="match status" value="1"/>
</dbReference>
<evidence type="ECO:0000313" key="2">
    <source>
        <dbReference type="EMBL" id="OGG53589.1"/>
    </source>
</evidence>
<sequence>MRVSGRVGGSNTGFILCEEGVVVVDAAPTPAESRRDLEALRRVTDRPLLALVLTHHHSDHTFGAQGFDCEVIASAETGREMRLLGQGYVEETRRHHAHLGEDLEGVRLVYPTRTFEGRMRLGVIPAVEVLRMGGHTAGLSVVYAPEERVLFASDLVFNGVHPYTKGADLARWVAALDEVLGMDVEVIVPGHGAVCGRAEVEEQRRYLQQFRERLGDLKRRGYGPDEVAGCPGLLGLPDLHRPRRLIGSMRAHWEAV</sequence>
<protein>
    <recommendedName>
        <fullName evidence="1">Metallo-beta-lactamase domain-containing protein</fullName>
    </recommendedName>
</protein>
<dbReference type="SMART" id="SM00849">
    <property type="entry name" value="Lactamase_B"/>
    <property type="match status" value="1"/>
</dbReference>
<dbReference type="Proteomes" id="UP000178606">
    <property type="component" value="Unassembled WGS sequence"/>
</dbReference>
<feature type="domain" description="Metallo-beta-lactamase" evidence="1">
    <location>
        <begin position="9"/>
        <end position="191"/>
    </location>
</feature>